<evidence type="ECO:0000313" key="3">
    <source>
        <dbReference type="EMBL" id="KAH0577515.1"/>
    </source>
</evidence>
<dbReference type="EMBL" id="AUWU02000001">
    <property type="protein sequence ID" value="KAH0577515.1"/>
    <property type="molecule type" value="Genomic_DNA"/>
</dbReference>
<dbReference type="PANTHER" id="PTHR43717:SF1">
    <property type="entry name" value="ANAEROBIC NITRIC OXIDE REDUCTASE FLAVORUBREDOXIN"/>
    <property type="match status" value="1"/>
</dbReference>
<evidence type="ECO:0000313" key="4">
    <source>
        <dbReference type="Proteomes" id="UP000018208"/>
    </source>
</evidence>
<dbReference type="PANTHER" id="PTHR43717">
    <property type="entry name" value="ANAEROBIC NITRIC OXIDE REDUCTASE FLAVORUBREDOXIN"/>
    <property type="match status" value="1"/>
</dbReference>
<dbReference type="OrthoDB" id="432169at2759"/>
<sequence length="407" mass="46453">MSNFNIQLTDQIYWVGAIDWSVRQFHGYFTEDGTSYNSYLLMDEQPTLIDTVRETFSTEYIERISLVCSLDKIKNIVIQHAEPDHASALPYLLKKTPNATVFCNKKCQEFLLAFQFIDQDTKITIVDNEYRLNIGKRTISFKQTPLLHWPESMCSFIKEEGILFSQDIFGQHLASTERFCTDLIQEKVLLRTKEYLCNIMGHLQVQLKTALALVDSNDFQMILPAHGLAFNNTEIIQKVVKIYRDFHQNKHLQKKIVILYDSMYGSTAQMTQVLAESIKQENILVIPLDLKVNTFTKACLNCYDASGIAIGSPTLNHTMMPNVEACLSYLRGLLVFKNKPTIVFGSYGWSSNAIKDITNYLTGCDAKILGSFQHILCLPEDKLIDVQKSGKQLADATLEYYNVNVNK</sequence>
<name>V6LG61_9EUKA</name>
<dbReference type="Gene3D" id="3.40.50.360">
    <property type="match status" value="1"/>
</dbReference>
<dbReference type="SMART" id="SM00849">
    <property type="entry name" value="Lactamase_B"/>
    <property type="match status" value="1"/>
</dbReference>
<dbReference type="AlphaFoldDB" id="V6LG61"/>
<dbReference type="InterPro" id="IPR029039">
    <property type="entry name" value="Flavoprotein-like_sf"/>
</dbReference>
<dbReference type="Proteomes" id="UP000018208">
    <property type="component" value="Unassembled WGS sequence"/>
</dbReference>
<dbReference type="SUPFAM" id="SSF52218">
    <property type="entry name" value="Flavoproteins"/>
    <property type="match status" value="1"/>
</dbReference>
<proteinExistence type="predicted"/>
<dbReference type="InterPro" id="IPR016440">
    <property type="entry name" value="Rubredoxin-O_OxRdtase"/>
</dbReference>
<dbReference type="GO" id="GO:0016491">
    <property type="term" value="F:oxidoreductase activity"/>
    <property type="evidence" value="ECO:0007669"/>
    <property type="project" value="InterPro"/>
</dbReference>
<dbReference type="PROSITE" id="PS50902">
    <property type="entry name" value="FLAVODOXIN_LIKE"/>
    <property type="match status" value="1"/>
</dbReference>
<keyword evidence="4" id="KW-1185">Reference proteome</keyword>
<evidence type="ECO:0000259" key="1">
    <source>
        <dbReference type="PROSITE" id="PS50902"/>
    </source>
</evidence>
<dbReference type="PIRSF" id="PIRSF005243">
    <property type="entry name" value="ROO"/>
    <property type="match status" value="1"/>
</dbReference>
<dbReference type="GO" id="GO:0046872">
    <property type="term" value="F:metal ion binding"/>
    <property type="evidence" value="ECO:0007669"/>
    <property type="project" value="InterPro"/>
</dbReference>
<dbReference type="GO" id="GO:0009055">
    <property type="term" value="F:electron transfer activity"/>
    <property type="evidence" value="ECO:0007669"/>
    <property type="project" value="InterPro"/>
</dbReference>
<reference evidence="3" key="2">
    <citation type="submission" date="2020-12" db="EMBL/GenBank/DDBJ databases">
        <title>New Spironucleus salmonicida genome in near-complete chromosomes.</title>
        <authorList>
            <person name="Xu F."/>
            <person name="Kurt Z."/>
            <person name="Jimenez-Gonzalez A."/>
            <person name="Astvaldsson A."/>
            <person name="Andersson J.O."/>
            <person name="Svard S.G."/>
        </authorList>
    </citation>
    <scope>NUCLEOTIDE SEQUENCE</scope>
    <source>
        <strain evidence="3">ATCC 50377</strain>
    </source>
</reference>
<feature type="domain" description="Flavodoxin-like" evidence="1">
    <location>
        <begin position="256"/>
        <end position="394"/>
    </location>
</feature>
<dbReference type="EMBL" id="KI546135">
    <property type="protein sequence ID" value="EST43545.1"/>
    <property type="molecule type" value="Genomic_DNA"/>
</dbReference>
<dbReference type="InterPro" id="IPR045761">
    <property type="entry name" value="ODP_dom"/>
</dbReference>
<evidence type="ECO:0000313" key="2">
    <source>
        <dbReference type="EMBL" id="EST43545.1"/>
    </source>
</evidence>
<organism evidence="2">
    <name type="scientific">Spironucleus salmonicida</name>
    <dbReference type="NCBI Taxonomy" id="348837"/>
    <lineage>
        <taxon>Eukaryota</taxon>
        <taxon>Metamonada</taxon>
        <taxon>Diplomonadida</taxon>
        <taxon>Hexamitidae</taxon>
        <taxon>Hexamitinae</taxon>
        <taxon>Spironucleus</taxon>
    </lineage>
</organism>
<dbReference type="InterPro" id="IPR036866">
    <property type="entry name" value="RibonucZ/Hydroxyglut_hydro"/>
</dbReference>
<dbReference type="GO" id="GO:0010181">
    <property type="term" value="F:FMN binding"/>
    <property type="evidence" value="ECO:0007669"/>
    <property type="project" value="InterPro"/>
</dbReference>
<reference evidence="2 3" key="1">
    <citation type="journal article" date="2014" name="PLoS Genet.">
        <title>The Genome of Spironucleus salmonicida Highlights a Fish Pathogen Adapted to Fluctuating Environments.</title>
        <authorList>
            <person name="Xu F."/>
            <person name="Jerlstrom-Hultqvist J."/>
            <person name="Einarsson E."/>
            <person name="Astvaldsson A."/>
            <person name="Svard S.G."/>
            <person name="Andersson J.O."/>
        </authorList>
    </citation>
    <scope>NUCLEOTIDE SEQUENCE</scope>
    <source>
        <strain evidence="3">ATCC 50377</strain>
    </source>
</reference>
<dbReference type="Pfam" id="PF19583">
    <property type="entry name" value="ODP"/>
    <property type="match status" value="1"/>
</dbReference>
<dbReference type="InterPro" id="IPR001279">
    <property type="entry name" value="Metallo-B-lactamas"/>
</dbReference>
<accession>V6LG61</accession>
<dbReference type="Gene3D" id="3.60.15.10">
    <property type="entry name" value="Ribonuclease Z/Hydroxyacylglutathione hydrolase-like"/>
    <property type="match status" value="1"/>
</dbReference>
<dbReference type="VEuPathDB" id="GiardiaDB:SS50377_20869"/>
<gene>
    <name evidence="2" type="ORF">SS50377_16583</name>
    <name evidence="3" type="ORF">SS50377_20869</name>
</gene>
<dbReference type="InterPro" id="IPR008254">
    <property type="entry name" value="Flavodoxin/NO_synth"/>
</dbReference>
<dbReference type="CDD" id="cd07709">
    <property type="entry name" value="flavodiiron_proteins_MBL-fold"/>
    <property type="match status" value="1"/>
</dbReference>
<protein>
    <submittedName>
        <fullName evidence="2">A-type flavoprotein 6</fullName>
    </submittedName>
</protein>
<dbReference type="SUPFAM" id="SSF56281">
    <property type="entry name" value="Metallo-hydrolase/oxidoreductase"/>
    <property type="match status" value="1"/>
</dbReference>